<comment type="caution">
    <text evidence="1">The sequence shown here is derived from an EMBL/GenBank/DDBJ whole genome shotgun (WGS) entry which is preliminary data.</text>
</comment>
<name>A0ACC1XV34_MELAZ</name>
<proteinExistence type="predicted"/>
<sequence>MNIRMSLCNSIGPSIRVVFMEQGDGPTALWGLKVLDSGFRKLKLDYEVHVGFQVKHIKYEKNCCFSSFSPPPPVLI</sequence>
<keyword evidence="2" id="KW-1185">Reference proteome</keyword>
<evidence type="ECO:0000313" key="2">
    <source>
        <dbReference type="Proteomes" id="UP001164539"/>
    </source>
</evidence>
<reference evidence="1 2" key="1">
    <citation type="journal article" date="2023" name="Science">
        <title>Complex scaffold remodeling in plant triterpene biosynthesis.</title>
        <authorList>
            <person name="De La Pena R."/>
            <person name="Hodgson H."/>
            <person name="Liu J.C."/>
            <person name="Stephenson M.J."/>
            <person name="Martin A.C."/>
            <person name="Owen C."/>
            <person name="Harkess A."/>
            <person name="Leebens-Mack J."/>
            <person name="Jimenez L.E."/>
            <person name="Osbourn A."/>
            <person name="Sattely E.S."/>
        </authorList>
    </citation>
    <scope>NUCLEOTIDE SEQUENCE [LARGE SCALE GENOMIC DNA]</scope>
    <source>
        <strain evidence="2">cv. JPN11</strain>
        <tissue evidence="1">Leaf</tissue>
    </source>
</reference>
<evidence type="ECO:0000313" key="1">
    <source>
        <dbReference type="EMBL" id="KAJ4714767.1"/>
    </source>
</evidence>
<accession>A0ACC1XV34</accession>
<dbReference type="EMBL" id="CM051400">
    <property type="protein sequence ID" value="KAJ4714767.1"/>
    <property type="molecule type" value="Genomic_DNA"/>
</dbReference>
<dbReference type="Proteomes" id="UP001164539">
    <property type="component" value="Chromosome 7"/>
</dbReference>
<protein>
    <submittedName>
        <fullName evidence="1">Uncharacterized protein</fullName>
    </submittedName>
</protein>
<gene>
    <name evidence="1" type="ORF">OWV82_013205</name>
</gene>
<organism evidence="1 2">
    <name type="scientific">Melia azedarach</name>
    <name type="common">Chinaberry tree</name>
    <dbReference type="NCBI Taxonomy" id="155640"/>
    <lineage>
        <taxon>Eukaryota</taxon>
        <taxon>Viridiplantae</taxon>
        <taxon>Streptophyta</taxon>
        <taxon>Embryophyta</taxon>
        <taxon>Tracheophyta</taxon>
        <taxon>Spermatophyta</taxon>
        <taxon>Magnoliopsida</taxon>
        <taxon>eudicotyledons</taxon>
        <taxon>Gunneridae</taxon>
        <taxon>Pentapetalae</taxon>
        <taxon>rosids</taxon>
        <taxon>malvids</taxon>
        <taxon>Sapindales</taxon>
        <taxon>Meliaceae</taxon>
        <taxon>Melia</taxon>
    </lineage>
</organism>